<dbReference type="HOGENOM" id="CLU_1575971_0_0_7"/>
<organism evidence="2">
    <name type="scientific">Desulfovibrio sp. U5L</name>
    <dbReference type="NCBI Taxonomy" id="596152"/>
    <lineage>
        <taxon>Bacteria</taxon>
        <taxon>Pseudomonadati</taxon>
        <taxon>Thermodesulfobacteriota</taxon>
        <taxon>Desulfovibrionia</taxon>
        <taxon>Desulfovibrionales</taxon>
        <taxon>Desulfovibrionaceae</taxon>
        <taxon>Desulfovibrio</taxon>
    </lineage>
</organism>
<accession>I2PXF6</accession>
<proteinExistence type="predicted"/>
<reference evidence="2" key="1">
    <citation type="submission" date="2011-11" db="EMBL/GenBank/DDBJ databases">
        <title>Improved High-Quality Draft sequence of Desulfovibrio sp. U5L.</title>
        <authorList>
            <consortium name="US DOE Joint Genome Institute"/>
            <person name="Lucas S."/>
            <person name="Han J."/>
            <person name="Lapidus A."/>
            <person name="Cheng J.-F."/>
            <person name="Goodwin L."/>
            <person name="Pitluck S."/>
            <person name="Peters L."/>
            <person name="Ovchinnikova G."/>
            <person name="Held B."/>
            <person name="Detter J.C."/>
            <person name="Han C."/>
            <person name="Tapia R."/>
            <person name="Land M."/>
            <person name="Hauser L."/>
            <person name="Kyrpides N."/>
            <person name="Ivanova N."/>
            <person name="Pagani I."/>
            <person name="Gabster J."/>
            <person name="Walker C."/>
            <person name="Stolyar S."/>
            <person name="Stahl D."/>
            <person name="Arkin A."/>
            <person name="Dehal P."/>
            <person name="Hazen T."/>
            <person name="Woyke T."/>
        </authorList>
    </citation>
    <scope>NUCLEOTIDE SEQUENCE [LARGE SCALE GENOMIC DNA]</scope>
    <source>
        <strain evidence="2">U5L</strain>
    </source>
</reference>
<name>I2PXF6_9BACT</name>
<dbReference type="AlphaFoldDB" id="I2PXF6"/>
<sequence length="169" mass="18798">MKLSRTLPLVLGIALSLLSLAGLPAGRAAAASDLTRYKELRNDYIKVTNIQERDRTEEQYVEGGGKVTLQKIPYKEVMVTAELIQKPPTSMDTMFSAAEPLFRVCMSRFDAADKALEDDCQSLRFQSMVKGNVGTASFRLTPDTARYEFRVAQKQGDKGSTIKLWTPTN</sequence>
<dbReference type="eggNOG" id="ENOG5031A7I">
    <property type="taxonomic scope" value="Bacteria"/>
</dbReference>
<protein>
    <submittedName>
        <fullName evidence="2">Uncharacterized protein</fullName>
    </submittedName>
</protein>
<feature type="signal peptide" evidence="1">
    <location>
        <begin position="1"/>
        <end position="21"/>
    </location>
</feature>
<keyword evidence="1" id="KW-0732">Signal</keyword>
<feature type="chain" id="PRO_5003664144" evidence="1">
    <location>
        <begin position="22"/>
        <end position="169"/>
    </location>
</feature>
<evidence type="ECO:0000313" key="2">
    <source>
        <dbReference type="EMBL" id="EIG52212.1"/>
    </source>
</evidence>
<dbReference type="EMBL" id="JH600068">
    <property type="protein sequence ID" value="EIG52212.1"/>
    <property type="molecule type" value="Genomic_DNA"/>
</dbReference>
<dbReference type="OrthoDB" id="5454412at2"/>
<gene>
    <name evidence="2" type="ORF">DesU5LDRAFT_0506</name>
</gene>
<dbReference type="STRING" id="596152.DesU5LDRAFT_0506"/>
<evidence type="ECO:0000256" key="1">
    <source>
        <dbReference type="SAM" id="SignalP"/>
    </source>
</evidence>